<keyword evidence="6" id="KW-1185">Reference proteome</keyword>
<feature type="compositionally biased region" description="Polar residues" evidence="3">
    <location>
        <begin position="1"/>
        <end position="19"/>
    </location>
</feature>
<evidence type="ECO:0000259" key="4">
    <source>
        <dbReference type="Pfam" id="PF03763"/>
    </source>
</evidence>
<dbReference type="PANTHER" id="PTHR31775">
    <property type="entry name" value="OS02G0117200 PROTEIN"/>
    <property type="match status" value="1"/>
</dbReference>
<evidence type="ECO:0000256" key="1">
    <source>
        <dbReference type="ARBA" id="ARBA00005711"/>
    </source>
</evidence>
<proteinExistence type="inferred from homology"/>
<sequence length="419" mass="45510">MTTMVMTAPQTPLPTSNGHTVHGTEETVPGGIHIDIAGLEEECYEEPCNQSTPRKPRAAAELPNNIFSSFKNVMFGSNGPIAPETQNGNPFAPVVEQAKGKKDVHIQEDQNDSSYDTACNGHSEEDPQEKLDFLPVREPQELASAFPPTFGHSSSSHAAEDQNNNPPASHPTNTTTRSPSRPSSPYVQGQDVHINCAQRNSAPGSTQGDAVVSATTIRSASFQSAKGEYPQSQFLLTISAPSPSGHYESGEMGLSYQHLSSHISEAPQQMVSKDVCQLPDCVNSRASGIVAAGGAQLEHLLARVKHEKTVSRARAWEEGAKAKAHNRYTRDESKITAWENTMKAKAEARMRKAQENLDKQRAKHIEKMKNAVASAHCKAQEKRAAMEARRAEDIVKAEETASRIRATGKMPRKCLCLPA</sequence>
<comment type="similarity">
    <text evidence="1">Belongs to the remorin family.</text>
</comment>
<dbReference type="EMBL" id="CM026424">
    <property type="protein sequence ID" value="KAG0579122.1"/>
    <property type="molecule type" value="Genomic_DNA"/>
</dbReference>
<feature type="region of interest" description="Disordered" evidence="3">
    <location>
        <begin position="98"/>
        <end position="127"/>
    </location>
</feature>
<feature type="compositionally biased region" description="Basic and acidic residues" evidence="3">
    <location>
        <begin position="98"/>
        <end position="108"/>
    </location>
</feature>
<feature type="compositionally biased region" description="Polar residues" evidence="3">
    <location>
        <begin position="151"/>
        <end position="167"/>
    </location>
</feature>
<dbReference type="PANTHER" id="PTHR31775:SF5">
    <property type="entry name" value="REMORIN 1.4"/>
    <property type="match status" value="1"/>
</dbReference>
<organism evidence="5 6">
    <name type="scientific">Ceratodon purpureus</name>
    <name type="common">Fire moss</name>
    <name type="synonym">Dicranum purpureum</name>
    <dbReference type="NCBI Taxonomy" id="3225"/>
    <lineage>
        <taxon>Eukaryota</taxon>
        <taxon>Viridiplantae</taxon>
        <taxon>Streptophyta</taxon>
        <taxon>Embryophyta</taxon>
        <taxon>Bryophyta</taxon>
        <taxon>Bryophytina</taxon>
        <taxon>Bryopsida</taxon>
        <taxon>Dicranidae</taxon>
        <taxon>Pseudoditrichales</taxon>
        <taxon>Ditrichaceae</taxon>
        <taxon>Ceratodon</taxon>
    </lineage>
</organism>
<feature type="domain" description="Remorin C-terminal" evidence="4">
    <location>
        <begin position="308"/>
        <end position="413"/>
    </location>
</feature>
<dbReference type="EMBL" id="CM026424">
    <property type="protein sequence ID" value="KAG0579129.1"/>
    <property type="molecule type" value="Genomic_DNA"/>
</dbReference>
<protein>
    <recommendedName>
        <fullName evidence="4">Remorin C-terminal domain-containing protein</fullName>
    </recommendedName>
</protein>
<dbReference type="EMBL" id="CM026424">
    <property type="protein sequence ID" value="KAG0579126.1"/>
    <property type="molecule type" value="Genomic_DNA"/>
</dbReference>
<feature type="compositionally biased region" description="Low complexity" evidence="3">
    <location>
        <begin position="171"/>
        <end position="185"/>
    </location>
</feature>
<gene>
    <name evidence="5" type="ORF">KC19_4G074800</name>
</gene>
<reference evidence="5" key="1">
    <citation type="submission" date="2020-06" db="EMBL/GenBank/DDBJ databases">
        <title>WGS assembly of Ceratodon purpureus strain R40.</title>
        <authorList>
            <person name="Carey S.B."/>
            <person name="Jenkins J."/>
            <person name="Shu S."/>
            <person name="Lovell J.T."/>
            <person name="Sreedasyam A."/>
            <person name="Maumus F."/>
            <person name="Tiley G.P."/>
            <person name="Fernandez-Pozo N."/>
            <person name="Barry K."/>
            <person name="Chen C."/>
            <person name="Wang M."/>
            <person name="Lipzen A."/>
            <person name="Daum C."/>
            <person name="Saski C.A."/>
            <person name="Payton A.C."/>
            <person name="Mcbreen J.C."/>
            <person name="Conrad R.E."/>
            <person name="Kollar L.M."/>
            <person name="Olsson S."/>
            <person name="Huttunen S."/>
            <person name="Landis J.B."/>
            <person name="Wickett N.J."/>
            <person name="Johnson M.G."/>
            <person name="Rensing S.A."/>
            <person name="Grimwood J."/>
            <person name="Schmutz J."/>
            <person name="Mcdaniel S.F."/>
        </authorList>
    </citation>
    <scope>NUCLEOTIDE SEQUENCE</scope>
    <source>
        <strain evidence="5">R40</strain>
    </source>
</reference>
<feature type="region of interest" description="Disordered" evidence="3">
    <location>
        <begin position="144"/>
        <end position="188"/>
    </location>
</feature>
<feature type="region of interest" description="Disordered" evidence="3">
    <location>
        <begin position="1"/>
        <end position="22"/>
    </location>
</feature>
<dbReference type="EMBL" id="CM026424">
    <property type="protein sequence ID" value="KAG0579128.1"/>
    <property type="molecule type" value="Genomic_DNA"/>
</dbReference>
<dbReference type="EMBL" id="CM026424">
    <property type="protein sequence ID" value="KAG0579123.1"/>
    <property type="molecule type" value="Genomic_DNA"/>
</dbReference>
<accession>A0A8T0I9H9</accession>
<evidence type="ECO:0000256" key="3">
    <source>
        <dbReference type="SAM" id="MobiDB-lite"/>
    </source>
</evidence>
<dbReference type="OrthoDB" id="684343at2759"/>
<keyword evidence="2" id="KW-0175">Coiled coil</keyword>
<evidence type="ECO:0000313" key="6">
    <source>
        <dbReference type="Proteomes" id="UP000822688"/>
    </source>
</evidence>
<dbReference type="AlphaFoldDB" id="A0A8T0I9H9"/>
<dbReference type="InterPro" id="IPR005516">
    <property type="entry name" value="Remorin_C"/>
</dbReference>
<comment type="caution">
    <text evidence="5">The sequence shown here is derived from an EMBL/GenBank/DDBJ whole genome shotgun (WGS) entry which is preliminary data.</text>
</comment>
<evidence type="ECO:0000313" key="5">
    <source>
        <dbReference type="EMBL" id="KAG0579128.1"/>
    </source>
</evidence>
<feature type="coiled-coil region" evidence="2">
    <location>
        <begin position="343"/>
        <end position="370"/>
    </location>
</feature>
<dbReference type="Proteomes" id="UP000822688">
    <property type="component" value="Chromosome 4"/>
</dbReference>
<name>A0A8T0I9H9_CERPU</name>
<evidence type="ECO:0000256" key="2">
    <source>
        <dbReference type="SAM" id="Coils"/>
    </source>
</evidence>
<dbReference type="Pfam" id="PF03763">
    <property type="entry name" value="Remorin_C"/>
    <property type="match status" value="1"/>
</dbReference>